<evidence type="ECO:0000313" key="8">
    <source>
        <dbReference type="Proteomes" id="UP000538670"/>
    </source>
</evidence>
<name>A0A7W6F3Q3_9SPHN</name>
<gene>
    <name evidence="7" type="ORF">GGR48_002500</name>
</gene>
<evidence type="ECO:0000256" key="3">
    <source>
        <dbReference type="ARBA" id="ARBA00022989"/>
    </source>
</evidence>
<dbReference type="GO" id="GO:0009306">
    <property type="term" value="P:protein secretion"/>
    <property type="evidence" value="ECO:0007669"/>
    <property type="project" value="InterPro"/>
</dbReference>
<dbReference type="GO" id="GO:0097347">
    <property type="term" value="C:TAM protein secretion complex"/>
    <property type="evidence" value="ECO:0007669"/>
    <property type="project" value="TreeGrafter"/>
</dbReference>
<keyword evidence="8" id="KW-1185">Reference proteome</keyword>
<accession>A0A7W6F3Q3</accession>
<comment type="caution">
    <text evidence="7">The sequence shown here is derived from an EMBL/GenBank/DDBJ whole genome shotgun (WGS) entry which is preliminary data.</text>
</comment>
<dbReference type="EMBL" id="JACIDH010000011">
    <property type="protein sequence ID" value="MBB3880062.1"/>
    <property type="molecule type" value="Genomic_DNA"/>
</dbReference>
<dbReference type="Proteomes" id="UP000538670">
    <property type="component" value="Unassembled WGS sequence"/>
</dbReference>
<keyword evidence="3 5" id="KW-1133">Transmembrane helix</keyword>
<dbReference type="PANTHER" id="PTHR36985:SF1">
    <property type="entry name" value="TRANSLOCATION AND ASSEMBLY MODULE SUBUNIT TAMB"/>
    <property type="match status" value="1"/>
</dbReference>
<dbReference type="InterPro" id="IPR007452">
    <property type="entry name" value="TamB_C"/>
</dbReference>
<evidence type="ECO:0000256" key="2">
    <source>
        <dbReference type="ARBA" id="ARBA00022692"/>
    </source>
</evidence>
<feature type="domain" description="Translocation and assembly module TamB C-terminal" evidence="6">
    <location>
        <begin position="1045"/>
        <end position="1388"/>
    </location>
</feature>
<evidence type="ECO:0000256" key="4">
    <source>
        <dbReference type="ARBA" id="ARBA00023136"/>
    </source>
</evidence>
<sequence>MTDAPDLTETAPTPPPRGRRWWRRLAIMVAALVGIVVAALLIVDTPIGHRWVADRIATIRTDNGLRFSVGRIEGSLYADMRLTDVRVYDLDGLLVRVPSARLDWRPWRWAKGALDIRRVEAPVAMLYHVPRTRPTGRQGPILPDFDIRIDRLHLERLILAPAVLGRKRVARVDGRADVRDGRALVRLDGIVAGSDQLRLRLDAQPDRDRFDLDVRAEGRADGVLARAIGARAPVSLAVGGAGHWAAWNGRARGWIGAQSAVDLTLSARSGRYALAGRIAPSLLLKGRLQRLTAPRVTVAGEADFIDRRLNGALALRSSALRLRARGVVDLGDNRFEGLRVDGTLVRPEALFANMSGRAIDLRLRLDGAFDRAAFDYRLAATRFAFGQTGFENAQAVGRGRLSGGWPLTLPVRFTAARVTGVGEVAGGILRGLSAAGDLRIMPQAITGPNLALRSDKLSGQIGLTIDLRTGRYDVRLNGALQRFLIPGLGIVDVRSTLSAVPGVDGRGTRVVGRGEAQVRRLDNGFLRSLAGGLPHLTTDLERGPDGIFHFRRLVLTGPKIRLTGEAIRRTDGTFRFVGGGRQASYGPVRMILDGRIDRPTLDLILAAPNAAMGLRDVHAHLDPNDQGFAFRAAGGSRLGPFQANGAILLPRGQDAVIQFQPIAVAGTRATGTLTVAEGGFTGKLGVAGGGLSGELLFRPAGDIQRIEAHLAAQQALLSGVTVRQGRIDMVALLDPAGTSVEGSAVAQGVRRGAFNIARLNGTATLRGGTGEVRVGISGSRGRAFAIQTVTQVAPGRLSMTAQGMLDGRPLRFLSPAEITRGDDGWTLAPTRLSFAGGEAKIAGRLDAGGMEVEAGLTRMPLAVLDIGYPGLGLGGSASGTLTLRQTTGAPTGKVDLTIRGLTRAGLVLTSRPIDMGVAGVLSADRLGVRAVMASGGRVIGRAQALIQPSGAGDWAGRLQNGRLIAQLRYAGPADTLWRLTRVEMFDLSGPVAIGADVSGSLAAPVIRGAVRAVGARIESATTGTVLTDVQATGRFGGSRLVIDRFAAKAGRDGRVSGTGQFEFAAANGIGLDLSLQADRAAMIARDDIAATVSGPLAIHSDGSGGTISGDVVLNSSRYRLGRATAATAVPQLNIREINMPGGGEEDDVPVKPWTLAIRARAPGGLLVTGLGLNSEWSADLKIGGEPANPAITGQATLIRGDFEFAGRDFDLSRGVIRFGGEVPANPALDIAANANVQGLSATIRVTGTALKPEIGFSSTPALPNDELLSRLLFGTSIASLSAPEALQLAAAVAALQDGGNGLNPINAVRRAAGLDRLRVLPADVQQGRGTSVAAGKYITRRLYAEIITDGQGYSATQVEFQVTRWLSLLSTISTLGRQSVNVRISKDY</sequence>
<evidence type="ECO:0000313" key="7">
    <source>
        <dbReference type="EMBL" id="MBB3880062.1"/>
    </source>
</evidence>
<evidence type="ECO:0000256" key="1">
    <source>
        <dbReference type="ARBA" id="ARBA00004167"/>
    </source>
</evidence>
<reference evidence="7 8" key="1">
    <citation type="submission" date="2020-08" db="EMBL/GenBank/DDBJ databases">
        <title>Genomic Encyclopedia of Type Strains, Phase IV (KMG-IV): sequencing the most valuable type-strain genomes for metagenomic binning, comparative biology and taxonomic classification.</title>
        <authorList>
            <person name="Goeker M."/>
        </authorList>
    </citation>
    <scope>NUCLEOTIDE SEQUENCE [LARGE SCALE GENOMIC DNA]</scope>
    <source>
        <strain evidence="7 8">DSM 19512</strain>
    </source>
</reference>
<proteinExistence type="predicted"/>
<dbReference type="Pfam" id="PF04357">
    <property type="entry name" value="TamB"/>
    <property type="match status" value="1"/>
</dbReference>
<feature type="transmembrane region" description="Helical" evidence="5">
    <location>
        <begin position="25"/>
        <end position="43"/>
    </location>
</feature>
<dbReference type="GO" id="GO:0005886">
    <property type="term" value="C:plasma membrane"/>
    <property type="evidence" value="ECO:0007669"/>
    <property type="project" value="InterPro"/>
</dbReference>
<evidence type="ECO:0000259" key="6">
    <source>
        <dbReference type="Pfam" id="PF04357"/>
    </source>
</evidence>
<organism evidence="7 8">
    <name type="scientific">Sphingomonas pseudosanguinis</name>
    <dbReference type="NCBI Taxonomy" id="413712"/>
    <lineage>
        <taxon>Bacteria</taxon>
        <taxon>Pseudomonadati</taxon>
        <taxon>Pseudomonadota</taxon>
        <taxon>Alphaproteobacteria</taxon>
        <taxon>Sphingomonadales</taxon>
        <taxon>Sphingomonadaceae</taxon>
        <taxon>Sphingomonas</taxon>
    </lineage>
</organism>
<comment type="subcellular location">
    <subcellularLocation>
        <location evidence="1">Membrane</location>
        <topology evidence="1">Single-pass membrane protein</topology>
    </subcellularLocation>
</comment>
<dbReference type="PANTHER" id="PTHR36985">
    <property type="entry name" value="TRANSLOCATION AND ASSEMBLY MODULE SUBUNIT TAMB"/>
    <property type="match status" value="1"/>
</dbReference>
<evidence type="ECO:0000256" key="5">
    <source>
        <dbReference type="SAM" id="Phobius"/>
    </source>
</evidence>
<keyword evidence="4 5" id="KW-0472">Membrane</keyword>
<protein>
    <submittedName>
        <fullName evidence="7">Translocation and assembly module TamB</fullName>
    </submittedName>
</protein>
<keyword evidence="2 5" id="KW-0812">Transmembrane</keyword>